<organism evidence="1">
    <name type="scientific">uncultured Desulfobacterium sp</name>
    <dbReference type="NCBI Taxonomy" id="201089"/>
    <lineage>
        <taxon>Bacteria</taxon>
        <taxon>Pseudomonadati</taxon>
        <taxon>Thermodesulfobacteriota</taxon>
        <taxon>Desulfobacteria</taxon>
        <taxon>Desulfobacterales</taxon>
        <taxon>Desulfobacteriaceae</taxon>
        <taxon>Desulfobacterium</taxon>
        <taxon>environmental samples</taxon>
    </lineage>
</organism>
<protein>
    <submittedName>
        <fullName evidence="1">Uncharacterized protein</fullName>
    </submittedName>
</protein>
<reference evidence="1" key="1">
    <citation type="journal article" date="2011" name="Environ. Microbiol.">
        <title>Genomic insights into the metabolic potential of the polycyclic aromatic hydrocarbon degrading sulfate-reducing Deltaproteobacterium N47.</title>
        <authorList>
            <person name="Bergmann F."/>
            <person name="Selesi D."/>
            <person name="Weinmaier T."/>
            <person name="Tischler P."/>
            <person name="Rattei T."/>
            <person name="Meckenstock R.U."/>
        </authorList>
    </citation>
    <scope>NUCLEOTIDE SEQUENCE</scope>
</reference>
<gene>
    <name evidence="1" type="ORF">N47_Q17410</name>
</gene>
<dbReference type="EMBL" id="FR695875">
    <property type="protein sequence ID" value="CBX30418.1"/>
    <property type="molecule type" value="Genomic_DNA"/>
</dbReference>
<accession>E1YIM4</accession>
<sequence>MIRRHYKTVRNGISELDKTLLNFPTPGPVNNNPLDKKDHTAIQLVTGYSGFGVHTLLSVLTTFPNTYKNIIFVSVAAIDSGSFKGAEEVNALEQSVNNGLEKYVELARKLGFAADCRMTTGTDVVESAVNLCMEIAAEYPKSTVFTGQITFRLEKFYHKLLHNETAFAIQRHLQWHGLTTVILPIRMRV</sequence>
<dbReference type="AlphaFoldDB" id="E1YIM4"/>
<name>E1YIM4_9BACT</name>
<proteinExistence type="predicted"/>
<evidence type="ECO:0000313" key="1">
    <source>
        <dbReference type="EMBL" id="CBX30418.1"/>
    </source>
</evidence>